<accession>A0A0E9QZ58</accession>
<dbReference type="EMBL" id="GBXM01086820">
    <property type="protein sequence ID" value="JAH21757.1"/>
    <property type="molecule type" value="Transcribed_RNA"/>
</dbReference>
<proteinExistence type="predicted"/>
<protein>
    <submittedName>
        <fullName evidence="1">Uncharacterized protein</fullName>
    </submittedName>
</protein>
<reference evidence="1" key="1">
    <citation type="submission" date="2014-11" db="EMBL/GenBank/DDBJ databases">
        <authorList>
            <person name="Amaro Gonzalez C."/>
        </authorList>
    </citation>
    <scope>NUCLEOTIDE SEQUENCE</scope>
</reference>
<evidence type="ECO:0000313" key="1">
    <source>
        <dbReference type="EMBL" id="JAH21757.1"/>
    </source>
</evidence>
<organism evidence="1">
    <name type="scientific">Anguilla anguilla</name>
    <name type="common">European freshwater eel</name>
    <name type="synonym">Muraena anguilla</name>
    <dbReference type="NCBI Taxonomy" id="7936"/>
    <lineage>
        <taxon>Eukaryota</taxon>
        <taxon>Metazoa</taxon>
        <taxon>Chordata</taxon>
        <taxon>Craniata</taxon>
        <taxon>Vertebrata</taxon>
        <taxon>Euteleostomi</taxon>
        <taxon>Actinopterygii</taxon>
        <taxon>Neopterygii</taxon>
        <taxon>Teleostei</taxon>
        <taxon>Anguilliformes</taxon>
        <taxon>Anguillidae</taxon>
        <taxon>Anguilla</taxon>
    </lineage>
</organism>
<sequence>MTWMKHSRKPTLQRVKKGKYLFLLRAFKLHYQCLSIRFYYQ</sequence>
<reference evidence="1" key="2">
    <citation type="journal article" date="2015" name="Fish Shellfish Immunol.">
        <title>Early steps in the European eel (Anguilla anguilla)-Vibrio vulnificus interaction in the gills: Role of the RtxA13 toxin.</title>
        <authorList>
            <person name="Callol A."/>
            <person name="Pajuelo D."/>
            <person name="Ebbesson L."/>
            <person name="Teles M."/>
            <person name="MacKenzie S."/>
            <person name="Amaro C."/>
        </authorList>
    </citation>
    <scope>NUCLEOTIDE SEQUENCE</scope>
</reference>
<name>A0A0E9QZ58_ANGAN</name>
<dbReference type="AlphaFoldDB" id="A0A0E9QZ58"/>